<feature type="compositionally biased region" description="Basic and acidic residues" evidence="2">
    <location>
        <begin position="876"/>
        <end position="891"/>
    </location>
</feature>
<feature type="region of interest" description="Disordered" evidence="2">
    <location>
        <begin position="787"/>
        <end position="820"/>
    </location>
</feature>
<organism evidence="4 5">
    <name type="scientific">Persicitalea jodogahamensis</name>
    <dbReference type="NCBI Taxonomy" id="402147"/>
    <lineage>
        <taxon>Bacteria</taxon>
        <taxon>Pseudomonadati</taxon>
        <taxon>Bacteroidota</taxon>
        <taxon>Cytophagia</taxon>
        <taxon>Cytophagales</taxon>
        <taxon>Spirosomataceae</taxon>
        <taxon>Persicitalea</taxon>
    </lineage>
</organism>
<feature type="region of interest" description="Disordered" evidence="2">
    <location>
        <begin position="518"/>
        <end position="553"/>
    </location>
</feature>
<feature type="compositionally biased region" description="Basic and acidic residues" evidence="2">
    <location>
        <begin position="611"/>
        <end position="642"/>
    </location>
</feature>
<dbReference type="EMBL" id="BMXF01000002">
    <property type="protein sequence ID" value="GHB72541.1"/>
    <property type="molecule type" value="Genomic_DNA"/>
</dbReference>
<feature type="compositionally biased region" description="Low complexity" evidence="2">
    <location>
        <begin position="643"/>
        <end position="658"/>
    </location>
</feature>
<name>A0A8J3D4M8_9BACT</name>
<evidence type="ECO:0000256" key="3">
    <source>
        <dbReference type="SAM" id="SignalP"/>
    </source>
</evidence>
<accession>A0A8J3D4M8</accession>
<gene>
    <name evidence="4" type="ORF">GCM10007390_28260</name>
</gene>
<dbReference type="InterPro" id="IPR011250">
    <property type="entry name" value="OMP/PagP_B-barrel"/>
</dbReference>
<dbReference type="SUPFAM" id="SSF56925">
    <property type="entry name" value="OMPA-like"/>
    <property type="match status" value="2"/>
</dbReference>
<feature type="chain" id="PRO_5035192952" description="Outer membrane protein beta-barrel domain-containing protein" evidence="3">
    <location>
        <begin position="29"/>
        <end position="1058"/>
    </location>
</feature>
<feature type="signal peptide" evidence="3">
    <location>
        <begin position="1"/>
        <end position="28"/>
    </location>
</feature>
<feature type="region of interest" description="Disordered" evidence="2">
    <location>
        <begin position="717"/>
        <end position="773"/>
    </location>
</feature>
<dbReference type="Proteomes" id="UP000598271">
    <property type="component" value="Unassembled WGS sequence"/>
</dbReference>
<feature type="compositionally biased region" description="Low complexity" evidence="2">
    <location>
        <begin position="594"/>
        <end position="608"/>
    </location>
</feature>
<evidence type="ECO:0008006" key="6">
    <source>
        <dbReference type="Google" id="ProtNLM"/>
    </source>
</evidence>
<keyword evidence="3" id="KW-0732">Signal</keyword>
<feature type="compositionally biased region" description="Basic and acidic residues" evidence="2">
    <location>
        <begin position="529"/>
        <end position="553"/>
    </location>
</feature>
<sequence length="1058" mass="119263">MKKLFKTRLAGILFGLGMLGMVAPATVAQVKGISYTLSPTGEYVFWDKNTGISNGFLVGGHLGFGFGEFVELRATYLQDVNNLKRDFSALSPMALQNAQLDTVGVSVQRWGGDLKLNLSRGGLVPYVTVGTGVQTIGADTMAKFKNIYVSAGAGLQFSGGDRYTLNVQAVNTAFNGSPVRSLTTAAERTANNLSTDDYPNELLKNWSVRASLILYLGGRRPGELTDVDKAYLNNFSGGLSLPIEVTAGQLNFGKSLPYANTRYAGVSTGLNFGPYVGIRGFYWRGLEDGYFSQFSKLALYGGEGKFKLGTGQGLTPSILLGGGVIDAMDGYQADSVTTGPLDKKGFVSGGLGLDFPFGRAVKLTAYAKALLTAPDSIINAVDPNKLTTSWAYGLSLNLLIGNGMKTVESRKEESYDELVMNNLRREKNRAKNLKDDYQMRIERLDDLIKDARRDGDRQLQYDLQDEQDRLEEGVRAIEDLQDKEESANREATRKDDAFLIDLKPTEYRDELDKIEQRYGRSANNSRNYFNDRDNRRGGDDRGTYDRNSNDRDIEALEDRLRSIEQKLDDMMQNNQRSRQYPADYNNRNNERNGNDNNGDYRNGNNTRNRNYRNDDRQNQDYRNGDNRNRSGRYDDRDYRNNRNDNQYDQNGNYQNDDNGSFDNGRRNMNGSAGGSRNGAYQADTNDKMMALKEERQKSENLRQAYEARIDELETQLEEAKEKGDEKLESDLNEEKEALETGVSDIRDAQDREDRANRRANRDNDPSQLRMESDEFRSMIDDVNQKNEKYQQEIDRSMQKFEKKSQRELNSIRDERDSYRKDMEQEMDNLKKEIRELRAGRSAGNTSGGIIDSDNDARRNHPSNRSDRNTRRSAASDNDRNDSEVDVEENRSSNRAASMMTSNNYLTEEQLTYESKNKAEDGFFSLLNYDGSSAVGGINFGGAATLNLGFRNHFRYKTTNFYLMPEAFFGFGASSSYGLFANGIYDFEIRNAESFSPYAGAGLGLMKIGDEKLNNTKVAFNIVLGANLFQVAGGRFYVDYSIRNFFKYNQLSAGYRLPF</sequence>
<evidence type="ECO:0000256" key="2">
    <source>
        <dbReference type="SAM" id="MobiDB-lite"/>
    </source>
</evidence>
<dbReference type="AlphaFoldDB" id="A0A8J3D4M8"/>
<keyword evidence="5" id="KW-1185">Reference proteome</keyword>
<evidence type="ECO:0000313" key="4">
    <source>
        <dbReference type="EMBL" id="GHB72541.1"/>
    </source>
</evidence>
<evidence type="ECO:0000256" key="1">
    <source>
        <dbReference type="SAM" id="Coils"/>
    </source>
</evidence>
<comment type="caution">
    <text evidence="4">The sequence shown here is derived from an EMBL/GenBank/DDBJ whole genome shotgun (WGS) entry which is preliminary data.</text>
</comment>
<dbReference type="RefSeq" id="WP_189565107.1">
    <property type="nucleotide sequence ID" value="NZ_BMXF01000002.1"/>
</dbReference>
<evidence type="ECO:0000313" key="5">
    <source>
        <dbReference type="Proteomes" id="UP000598271"/>
    </source>
</evidence>
<keyword evidence="1" id="KW-0175">Coiled coil</keyword>
<feature type="compositionally biased region" description="Polar residues" evidence="2">
    <location>
        <begin position="892"/>
        <end position="902"/>
    </location>
</feature>
<dbReference type="Gene3D" id="2.40.160.20">
    <property type="match status" value="2"/>
</dbReference>
<feature type="compositionally biased region" description="Basic and acidic residues" evidence="2">
    <location>
        <begin position="854"/>
        <end position="869"/>
    </location>
</feature>
<protein>
    <recommendedName>
        <fullName evidence="6">Outer membrane protein beta-barrel domain-containing protein</fullName>
    </recommendedName>
</protein>
<reference evidence="4 5" key="1">
    <citation type="journal article" date="2014" name="Int. J. Syst. Evol. Microbiol.">
        <title>Complete genome sequence of Corynebacterium casei LMG S-19264T (=DSM 44701T), isolated from a smear-ripened cheese.</title>
        <authorList>
            <consortium name="US DOE Joint Genome Institute (JGI-PGF)"/>
            <person name="Walter F."/>
            <person name="Albersmeier A."/>
            <person name="Kalinowski J."/>
            <person name="Ruckert C."/>
        </authorList>
    </citation>
    <scope>NUCLEOTIDE SEQUENCE [LARGE SCALE GENOMIC DNA]</scope>
    <source>
        <strain evidence="4 5">KCTC 12866</strain>
    </source>
</reference>
<feature type="coiled-coil region" evidence="1">
    <location>
        <begin position="420"/>
        <end position="497"/>
    </location>
</feature>
<feature type="region of interest" description="Disordered" evidence="2">
    <location>
        <begin position="570"/>
        <end position="683"/>
    </location>
</feature>
<feature type="region of interest" description="Disordered" evidence="2">
    <location>
        <begin position="835"/>
        <end position="902"/>
    </location>
</feature>
<proteinExistence type="predicted"/>